<dbReference type="AlphaFoldDB" id="A0A9P1GCZ2"/>
<dbReference type="GO" id="GO:0019706">
    <property type="term" value="F:protein-cysteine S-palmitoyltransferase activity"/>
    <property type="evidence" value="ECO:0007669"/>
    <property type="project" value="UniProtKB-EC"/>
</dbReference>
<dbReference type="EMBL" id="CAMXCT010003691">
    <property type="protein sequence ID" value="CAI4005788.1"/>
    <property type="molecule type" value="Genomic_DNA"/>
</dbReference>
<dbReference type="GO" id="GO:0016020">
    <property type="term" value="C:membrane"/>
    <property type="evidence" value="ECO:0007669"/>
    <property type="project" value="UniProtKB-SubCell"/>
</dbReference>
<organism evidence="10">
    <name type="scientific">Cladocopium goreaui</name>
    <dbReference type="NCBI Taxonomy" id="2562237"/>
    <lineage>
        <taxon>Eukaryota</taxon>
        <taxon>Sar</taxon>
        <taxon>Alveolata</taxon>
        <taxon>Dinophyceae</taxon>
        <taxon>Suessiales</taxon>
        <taxon>Symbiodiniaceae</taxon>
        <taxon>Cladocopium</taxon>
    </lineage>
</organism>
<evidence type="ECO:0000256" key="3">
    <source>
        <dbReference type="ARBA" id="ARBA00022692"/>
    </source>
</evidence>
<comment type="caution">
    <text evidence="10">The sequence shown here is derived from an EMBL/GenBank/DDBJ whole genome shotgun (WGS) entry which is preliminary data.</text>
</comment>
<comment type="subcellular location">
    <subcellularLocation>
        <location evidence="1">Membrane</location>
        <topology evidence="1">Multi-pass membrane protein</topology>
    </subcellularLocation>
</comment>
<feature type="transmembrane region" description="Helical" evidence="8">
    <location>
        <begin position="116"/>
        <end position="139"/>
    </location>
</feature>
<keyword evidence="6 8" id="KW-0012">Acyltransferase</keyword>
<evidence type="ECO:0000256" key="8">
    <source>
        <dbReference type="RuleBase" id="RU079119"/>
    </source>
</evidence>
<dbReference type="OrthoDB" id="4096362at2759"/>
<sequence length="379" mass="42869">MSCLGEASDSETFTDAPEELKEAIKRGDIETVIDALDGGANLQHCYANGITPLHLAVLHEQLDVVKLLMQRSADPLARTTDECKLSPIDLAHVQNQQDILDSLCAEKPLMPIQRRFAGPCCLVILIAFNSLVFMCIYRQPGFEASWNCKLAILILVSLCLVGLVLSNSLDPGEVTKEEVHYLKDWRKRPDAEVKIPRDPTEDETFFLLGDSDDAEEPFRWCRSCELWRPPGVSHCAECRRCFWRMDHHCWMIGNCVAMQNHRFFTLMVLSGCIAWATALVKTVWDAFVEESRKSMPEYQLTDVVPVLFAVWSLLGLSFLVPFSIFHVSALICNITSKNACGHRRLSWQKRRINDLSESGEIFCGPMSLLVYSKQRGRQG</sequence>
<feature type="transmembrane region" description="Helical" evidence="8">
    <location>
        <begin position="304"/>
        <end position="334"/>
    </location>
</feature>
<dbReference type="Pfam" id="PF01529">
    <property type="entry name" value="DHHC"/>
    <property type="match status" value="1"/>
</dbReference>
<dbReference type="PROSITE" id="PS50297">
    <property type="entry name" value="ANK_REP_REGION"/>
    <property type="match status" value="1"/>
</dbReference>
<dbReference type="GO" id="GO:0005783">
    <property type="term" value="C:endoplasmic reticulum"/>
    <property type="evidence" value="ECO:0007669"/>
    <property type="project" value="TreeGrafter"/>
</dbReference>
<dbReference type="PROSITE" id="PS50088">
    <property type="entry name" value="ANK_REPEAT"/>
    <property type="match status" value="1"/>
</dbReference>
<keyword evidence="2 8" id="KW-0808">Transferase</keyword>
<dbReference type="PROSITE" id="PS50216">
    <property type="entry name" value="DHHC"/>
    <property type="match status" value="1"/>
</dbReference>
<dbReference type="SUPFAM" id="SSF48403">
    <property type="entry name" value="Ankyrin repeat"/>
    <property type="match status" value="1"/>
</dbReference>
<proteinExistence type="inferred from homology"/>
<protein>
    <recommendedName>
        <fullName evidence="8">Palmitoyltransferase</fullName>
        <ecNumber evidence="8">2.3.1.225</ecNumber>
    </recommendedName>
</protein>
<keyword evidence="4 8" id="KW-1133">Transmembrane helix</keyword>
<keyword evidence="12" id="KW-1185">Reference proteome</keyword>
<comment type="similarity">
    <text evidence="8">Belongs to the DHHC palmitoyltransferase family.</text>
</comment>
<keyword evidence="7" id="KW-0040">ANK repeat</keyword>
<name>A0A9P1GCZ2_9DINO</name>
<dbReference type="EC" id="2.3.1.225" evidence="8"/>
<keyword evidence="5 8" id="KW-0472">Membrane</keyword>
<gene>
    <name evidence="10" type="ORF">C1SCF055_LOCUS31484</name>
</gene>
<evidence type="ECO:0000256" key="7">
    <source>
        <dbReference type="PROSITE-ProRule" id="PRU00023"/>
    </source>
</evidence>
<dbReference type="EMBL" id="CAMXCT020003691">
    <property type="protein sequence ID" value="CAL1159163.1"/>
    <property type="molecule type" value="Genomic_DNA"/>
</dbReference>
<evidence type="ECO:0000256" key="2">
    <source>
        <dbReference type="ARBA" id="ARBA00022679"/>
    </source>
</evidence>
<dbReference type="PANTHER" id="PTHR22883">
    <property type="entry name" value="ZINC FINGER DHHC DOMAIN CONTAINING PROTEIN"/>
    <property type="match status" value="1"/>
</dbReference>
<dbReference type="GO" id="GO:0006612">
    <property type="term" value="P:protein targeting to membrane"/>
    <property type="evidence" value="ECO:0007669"/>
    <property type="project" value="TreeGrafter"/>
</dbReference>
<dbReference type="InterPro" id="IPR001594">
    <property type="entry name" value="Palmitoyltrfase_DHHC"/>
</dbReference>
<feature type="domain" description="Palmitoyltransferase DHHC" evidence="9">
    <location>
        <begin position="217"/>
        <end position="339"/>
    </location>
</feature>
<evidence type="ECO:0000256" key="6">
    <source>
        <dbReference type="ARBA" id="ARBA00023315"/>
    </source>
</evidence>
<reference evidence="10" key="1">
    <citation type="submission" date="2022-10" db="EMBL/GenBank/DDBJ databases">
        <authorList>
            <person name="Chen Y."/>
            <person name="Dougan E. K."/>
            <person name="Chan C."/>
            <person name="Rhodes N."/>
            <person name="Thang M."/>
        </authorList>
    </citation>
    <scope>NUCLEOTIDE SEQUENCE</scope>
</reference>
<evidence type="ECO:0000256" key="5">
    <source>
        <dbReference type="ARBA" id="ARBA00023136"/>
    </source>
</evidence>
<dbReference type="EMBL" id="CAMXCT030003691">
    <property type="protein sequence ID" value="CAL4793100.1"/>
    <property type="molecule type" value="Genomic_DNA"/>
</dbReference>
<evidence type="ECO:0000313" key="10">
    <source>
        <dbReference type="EMBL" id="CAI4005788.1"/>
    </source>
</evidence>
<dbReference type="GO" id="GO:0005794">
    <property type="term" value="C:Golgi apparatus"/>
    <property type="evidence" value="ECO:0007669"/>
    <property type="project" value="TreeGrafter"/>
</dbReference>
<keyword evidence="3 8" id="KW-0812">Transmembrane</keyword>
<evidence type="ECO:0000313" key="12">
    <source>
        <dbReference type="Proteomes" id="UP001152797"/>
    </source>
</evidence>
<evidence type="ECO:0000313" key="11">
    <source>
        <dbReference type="EMBL" id="CAL1159163.1"/>
    </source>
</evidence>
<feature type="transmembrane region" description="Helical" evidence="8">
    <location>
        <begin position="263"/>
        <end position="284"/>
    </location>
</feature>
<dbReference type="Proteomes" id="UP001152797">
    <property type="component" value="Unassembled WGS sequence"/>
</dbReference>
<evidence type="ECO:0000256" key="1">
    <source>
        <dbReference type="ARBA" id="ARBA00004141"/>
    </source>
</evidence>
<comment type="domain">
    <text evidence="8">The DHHC domain is required for palmitoyltransferase activity.</text>
</comment>
<feature type="repeat" description="ANK" evidence="7">
    <location>
        <begin position="48"/>
        <end position="80"/>
    </location>
</feature>
<evidence type="ECO:0000256" key="4">
    <source>
        <dbReference type="ARBA" id="ARBA00022989"/>
    </source>
</evidence>
<accession>A0A9P1GCZ2</accession>
<feature type="transmembrane region" description="Helical" evidence="8">
    <location>
        <begin position="151"/>
        <end position="169"/>
    </location>
</feature>
<dbReference type="InterPro" id="IPR039859">
    <property type="entry name" value="PFA4/ZDH16/20/ERF2-like"/>
</dbReference>
<dbReference type="SMART" id="SM00248">
    <property type="entry name" value="ANK"/>
    <property type="match status" value="1"/>
</dbReference>
<comment type="catalytic activity">
    <reaction evidence="8">
        <text>L-cysteinyl-[protein] + hexadecanoyl-CoA = S-hexadecanoyl-L-cysteinyl-[protein] + CoA</text>
        <dbReference type="Rhea" id="RHEA:36683"/>
        <dbReference type="Rhea" id="RHEA-COMP:10131"/>
        <dbReference type="Rhea" id="RHEA-COMP:11032"/>
        <dbReference type="ChEBI" id="CHEBI:29950"/>
        <dbReference type="ChEBI" id="CHEBI:57287"/>
        <dbReference type="ChEBI" id="CHEBI:57379"/>
        <dbReference type="ChEBI" id="CHEBI:74151"/>
        <dbReference type="EC" id="2.3.1.225"/>
    </reaction>
</comment>
<dbReference type="Gene3D" id="1.25.40.20">
    <property type="entry name" value="Ankyrin repeat-containing domain"/>
    <property type="match status" value="1"/>
</dbReference>
<dbReference type="Pfam" id="PF12796">
    <property type="entry name" value="Ank_2"/>
    <property type="match status" value="1"/>
</dbReference>
<dbReference type="InterPro" id="IPR036770">
    <property type="entry name" value="Ankyrin_rpt-contain_sf"/>
</dbReference>
<reference evidence="11" key="2">
    <citation type="submission" date="2024-04" db="EMBL/GenBank/DDBJ databases">
        <authorList>
            <person name="Chen Y."/>
            <person name="Shah S."/>
            <person name="Dougan E. K."/>
            <person name="Thang M."/>
            <person name="Chan C."/>
        </authorList>
    </citation>
    <scope>NUCLEOTIDE SEQUENCE [LARGE SCALE GENOMIC DNA]</scope>
</reference>
<evidence type="ECO:0000259" key="9">
    <source>
        <dbReference type="Pfam" id="PF01529"/>
    </source>
</evidence>
<dbReference type="InterPro" id="IPR002110">
    <property type="entry name" value="Ankyrin_rpt"/>
</dbReference>